<dbReference type="RefSeq" id="XP_008819419.1">
    <property type="nucleotide sequence ID" value="XM_008821197.1"/>
</dbReference>
<protein>
    <submittedName>
        <fullName evidence="3">Uncharacterized protein</fullName>
    </submittedName>
</protein>
<organism evidence="3 4">
    <name type="scientific">Plasmodium inui San Antonio 1</name>
    <dbReference type="NCBI Taxonomy" id="1237626"/>
    <lineage>
        <taxon>Eukaryota</taxon>
        <taxon>Sar</taxon>
        <taxon>Alveolata</taxon>
        <taxon>Apicomplexa</taxon>
        <taxon>Aconoidasida</taxon>
        <taxon>Haemosporida</taxon>
        <taxon>Plasmodiidae</taxon>
        <taxon>Plasmodium</taxon>
        <taxon>Plasmodium (Plasmodium)</taxon>
    </lineage>
</organism>
<proteinExistence type="predicted"/>
<keyword evidence="2" id="KW-1133">Transmembrane helix</keyword>
<dbReference type="Proteomes" id="UP000030640">
    <property type="component" value="Unassembled WGS sequence"/>
</dbReference>
<feature type="region of interest" description="Disordered" evidence="1">
    <location>
        <begin position="293"/>
        <end position="324"/>
    </location>
</feature>
<keyword evidence="2" id="KW-0812">Transmembrane</keyword>
<name>W6ZXK4_9APIC</name>
<evidence type="ECO:0000313" key="4">
    <source>
        <dbReference type="Proteomes" id="UP000030640"/>
    </source>
</evidence>
<dbReference type="VEuPathDB" id="PlasmoDB:C922_05626"/>
<evidence type="ECO:0000256" key="2">
    <source>
        <dbReference type="SAM" id="Phobius"/>
    </source>
</evidence>
<feature type="transmembrane region" description="Helical" evidence="2">
    <location>
        <begin position="328"/>
        <end position="350"/>
    </location>
</feature>
<accession>W6ZXK4</accession>
<evidence type="ECO:0000256" key="1">
    <source>
        <dbReference type="SAM" id="MobiDB-lite"/>
    </source>
</evidence>
<sequence>MWQLQEYFHHMLDKAEGTAEADTNISEDFRAYYLKKQHSSGEKDMDKWKYLTDAYHEANDTLERVWKFSSGVCLGLEILGAHMTRKQEGVDQYEWGKCTVGKTGRGARGSSFQPECSNPLGAYHWKGLNHKIQLNNNNKRDRTFMACKELVTMLMGYFQMTSSMRRTAQEIKARNPCSKFYKLLKKWGGEGIAQQIMKTWFLEQSQRTGQQSYQLLEGKDVYEVISEFLYGEDAGDKEIYCKQSTTRIEATQEEQVDYETEVAGTEQIGQCKDEQASCLQEMAKVLESIGEELEKERPDTGSRGSETTNNPKQDESSASEGGSDGSGLIAQLLGAGVGVLMALLGAYGYYRIFYSGKKVKPIGNRKKRFHISLA</sequence>
<dbReference type="EMBL" id="KI965573">
    <property type="protein sequence ID" value="EUD63995.1"/>
    <property type="molecule type" value="Genomic_DNA"/>
</dbReference>
<keyword evidence="4" id="KW-1185">Reference proteome</keyword>
<evidence type="ECO:0000313" key="3">
    <source>
        <dbReference type="EMBL" id="EUD63995.1"/>
    </source>
</evidence>
<gene>
    <name evidence="3" type="ORF">C922_05626</name>
</gene>
<feature type="compositionally biased region" description="Polar residues" evidence="1">
    <location>
        <begin position="302"/>
        <end position="311"/>
    </location>
</feature>
<keyword evidence="2" id="KW-0472">Membrane</keyword>
<dbReference type="GeneID" id="20040900"/>
<reference evidence="3 4" key="1">
    <citation type="submission" date="2013-02" db="EMBL/GenBank/DDBJ databases">
        <title>The Genome Sequence of Plasmodium inui San Antonio 1.</title>
        <authorList>
            <consortium name="The Broad Institute Genome Sequencing Platform"/>
            <consortium name="The Broad Institute Genome Sequencing Center for Infectious Disease"/>
            <person name="Neafsey D."/>
            <person name="Cheeseman I."/>
            <person name="Volkman S."/>
            <person name="Adams J."/>
            <person name="Walker B."/>
            <person name="Young S.K."/>
            <person name="Zeng Q."/>
            <person name="Gargeya S."/>
            <person name="Fitzgerald M."/>
            <person name="Haas B."/>
            <person name="Abouelleil A."/>
            <person name="Alvarado L."/>
            <person name="Arachchi H.M."/>
            <person name="Berlin A.M."/>
            <person name="Chapman S.B."/>
            <person name="Dewar J."/>
            <person name="Goldberg J."/>
            <person name="Griggs A."/>
            <person name="Gujja S."/>
            <person name="Hansen M."/>
            <person name="Howarth C."/>
            <person name="Imamovic A."/>
            <person name="Larimer J."/>
            <person name="McCowan C."/>
            <person name="Murphy C."/>
            <person name="Neiman D."/>
            <person name="Pearson M."/>
            <person name="Priest M."/>
            <person name="Roberts A."/>
            <person name="Saif S."/>
            <person name="Shea T."/>
            <person name="Sisk P."/>
            <person name="Sykes S."/>
            <person name="Wortman J."/>
            <person name="Nusbaum C."/>
            <person name="Birren B."/>
        </authorList>
    </citation>
    <scope>NUCLEOTIDE SEQUENCE [LARGE SCALE GENOMIC DNA]</scope>
    <source>
        <strain evidence="3 4">San Antonio 1</strain>
    </source>
</reference>
<dbReference type="AlphaFoldDB" id="W6ZXK4"/>